<accession>U4TQ71</accession>
<dbReference type="STRING" id="1231336.L248_2673"/>
<dbReference type="EMBL" id="KI271586">
    <property type="protein sequence ID" value="ERL65600.1"/>
    <property type="molecule type" value="Genomic_DNA"/>
</dbReference>
<protein>
    <submittedName>
        <fullName evidence="2">Uncharacterized protein</fullName>
    </submittedName>
</protein>
<name>U4TQ71_9LACO</name>
<keyword evidence="3" id="KW-1185">Reference proteome</keyword>
<sequence length="40" mass="4609">MTPALGLFPDVLAGIAVIWFVGEIIVSIRLWYQKRKQLKH</sequence>
<gene>
    <name evidence="2" type="ORF">L248_2673</name>
</gene>
<evidence type="ECO:0000313" key="2">
    <source>
        <dbReference type="EMBL" id="ERL65600.1"/>
    </source>
</evidence>
<evidence type="ECO:0000313" key="3">
    <source>
        <dbReference type="Proteomes" id="UP000030647"/>
    </source>
</evidence>
<dbReference type="HOGENOM" id="CLU_3291710_0_0_9"/>
<dbReference type="Proteomes" id="UP000030647">
    <property type="component" value="Unassembled WGS sequence"/>
</dbReference>
<proteinExistence type="predicted"/>
<evidence type="ECO:0000256" key="1">
    <source>
        <dbReference type="SAM" id="Phobius"/>
    </source>
</evidence>
<dbReference type="AlphaFoldDB" id="U4TQ71"/>
<feature type="transmembrane region" description="Helical" evidence="1">
    <location>
        <begin position="12"/>
        <end position="32"/>
    </location>
</feature>
<reference evidence="3" key="1">
    <citation type="journal article" date="2013" name="Genome Announc.">
        <title>Whole-Genome Sequencing of Lactobacillus shenzhenensis Strain LY-73T.</title>
        <authorList>
            <person name="Lin Z."/>
            <person name="Liu Z."/>
            <person name="Yang R."/>
            <person name="Zou Y."/>
            <person name="Wan D."/>
            <person name="Chen J."/>
            <person name="Guo M."/>
            <person name="Zhao J."/>
            <person name="Fang C."/>
            <person name="Yang R."/>
            <person name="Liu F."/>
        </authorList>
    </citation>
    <scope>NUCLEOTIDE SEQUENCE [LARGE SCALE GENOMIC DNA]</scope>
    <source>
        <strain evidence="3">LY-73</strain>
    </source>
</reference>
<keyword evidence="1" id="KW-1133">Transmembrane helix</keyword>
<organism evidence="2 3">
    <name type="scientific">Schleiferilactobacillus shenzhenensis LY-73</name>
    <dbReference type="NCBI Taxonomy" id="1231336"/>
    <lineage>
        <taxon>Bacteria</taxon>
        <taxon>Bacillati</taxon>
        <taxon>Bacillota</taxon>
        <taxon>Bacilli</taxon>
        <taxon>Lactobacillales</taxon>
        <taxon>Lactobacillaceae</taxon>
        <taxon>Schleiferilactobacillus</taxon>
    </lineage>
</organism>
<keyword evidence="1" id="KW-0812">Transmembrane</keyword>
<keyword evidence="1" id="KW-0472">Membrane</keyword>